<dbReference type="PROSITE" id="PS01351">
    <property type="entry name" value="MAPK"/>
    <property type="match status" value="1"/>
</dbReference>
<keyword evidence="5 8" id="KW-0067">ATP-binding</keyword>
<feature type="domain" description="Protein kinase" evidence="10">
    <location>
        <begin position="174"/>
        <end position="462"/>
    </location>
</feature>
<evidence type="ECO:0000256" key="4">
    <source>
        <dbReference type="ARBA" id="ARBA00022777"/>
    </source>
</evidence>
<dbReference type="Gene3D" id="1.10.510.10">
    <property type="entry name" value="Transferase(Phosphotransferase) domain 1"/>
    <property type="match status" value="1"/>
</dbReference>
<name>A0A0R3RIT8_9BILA</name>
<evidence type="ECO:0000313" key="12">
    <source>
        <dbReference type="WBParaSite" id="EEL_0000139601-mRNA-1"/>
    </source>
</evidence>
<evidence type="ECO:0000256" key="5">
    <source>
        <dbReference type="ARBA" id="ARBA00022840"/>
    </source>
</evidence>
<keyword evidence="3 8" id="KW-0547">Nucleotide-binding</keyword>
<feature type="binding site" evidence="8">
    <location>
        <position position="203"/>
    </location>
    <ligand>
        <name>ATP</name>
        <dbReference type="ChEBI" id="CHEBI:30616"/>
    </ligand>
</feature>
<protein>
    <recommendedName>
        <fullName evidence="9">Mitogen-activated protein kinase</fullName>
        <ecNumber evidence="9">2.7.11.24</ecNumber>
    </recommendedName>
</protein>
<evidence type="ECO:0000256" key="8">
    <source>
        <dbReference type="PROSITE-ProRule" id="PRU10141"/>
    </source>
</evidence>
<dbReference type="InterPro" id="IPR050117">
    <property type="entry name" value="MAPK"/>
</dbReference>
<dbReference type="SUPFAM" id="SSF56112">
    <property type="entry name" value="Protein kinase-like (PK-like)"/>
    <property type="match status" value="1"/>
</dbReference>
<keyword evidence="11" id="KW-1185">Reference proteome</keyword>
<evidence type="ECO:0000256" key="7">
    <source>
        <dbReference type="ARBA" id="ARBA00048312"/>
    </source>
</evidence>
<evidence type="ECO:0000256" key="9">
    <source>
        <dbReference type="RuleBase" id="RU361165"/>
    </source>
</evidence>
<comment type="cofactor">
    <cofactor evidence="9">
        <name>Mg(2+)</name>
        <dbReference type="ChEBI" id="CHEBI:18420"/>
    </cofactor>
</comment>
<dbReference type="InterPro" id="IPR003527">
    <property type="entry name" value="MAP_kinase_CS"/>
</dbReference>
<dbReference type="Pfam" id="PF00069">
    <property type="entry name" value="Pkinase"/>
    <property type="match status" value="1"/>
</dbReference>
<dbReference type="GO" id="GO:0005524">
    <property type="term" value="F:ATP binding"/>
    <property type="evidence" value="ECO:0007669"/>
    <property type="project" value="UniProtKB-UniRule"/>
</dbReference>
<keyword evidence="4 9" id="KW-0418">Kinase</keyword>
<dbReference type="EC" id="2.7.11.24" evidence="9"/>
<dbReference type="Proteomes" id="UP000050640">
    <property type="component" value="Unplaced"/>
</dbReference>
<comment type="catalytic activity">
    <reaction evidence="6 9">
        <text>L-threonyl-[protein] + ATP = O-phospho-L-threonyl-[protein] + ADP + H(+)</text>
        <dbReference type="Rhea" id="RHEA:46608"/>
        <dbReference type="Rhea" id="RHEA-COMP:11060"/>
        <dbReference type="Rhea" id="RHEA-COMP:11605"/>
        <dbReference type="ChEBI" id="CHEBI:15378"/>
        <dbReference type="ChEBI" id="CHEBI:30013"/>
        <dbReference type="ChEBI" id="CHEBI:30616"/>
        <dbReference type="ChEBI" id="CHEBI:61977"/>
        <dbReference type="ChEBI" id="CHEBI:456216"/>
        <dbReference type="EC" id="2.7.11.24"/>
    </reaction>
</comment>
<dbReference type="InterPro" id="IPR011009">
    <property type="entry name" value="Kinase-like_dom_sf"/>
</dbReference>
<dbReference type="PROSITE" id="PS00107">
    <property type="entry name" value="PROTEIN_KINASE_ATP"/>
    <property type="match status" value="1"/>
</dbReference>
<evidence type="ECO:0000256" key="3">
    <source>
        <dbReference type="ARBA" id="ARBA00022741"/>
    </source>
</evidence>
<dbReference type="GO" id="GO:0004707">
    <property type="term" value="F:MAP kinase activity"/>
    <property type="evidence" value="ECO:0007669"/>
    <property type="project" value="UniProtKB-EC"/>
</dbReference>
<accession>A0A0R3RIT8</accession>
<dbReference type="AlphaFoldDB" id="A0A0R3RIT8"/>
<evidence type="ECO:0000256" key="1">
    <source>
        <dbReference type="ARBA" id="ARBA00022527"/>
    </source>
</evidence>
<dbReference type="PROSITE" id="PS50011">
    <property type="entry name" value="PROTEIN_KINASE_DOM"/>
    <property type="match status" value="1"/>
</dbReference>
<dbReference type="FunFam" id="1.10.510.10:FF:000040">
    <property type="entry name" value="Mitogen-activated protein kinase"/>
    <property type="match status" value="1"/>
</dbReference>
<comment type="catalytic activity">
    <reaction evidence="7">
        <text>L-seryl-[protein] + ATP = O-phospho-L-seryl-[protein] + ADP + H(+)</text>
        <dbReference type="Rhea" id="RHEA:17989"/>
        <dbReference type="Rhea" id="RHEA-COMP:9863"/>
        <dbReference type="Rhea" id="RHEA-COMP:11604"/>
        <dbReference type="ChEBI" id="CHEBI:15378"/>
        <dbReference type="ChEBI" id="CHEBI:29999"/>
        <dbReference type="ChEBI" id="CHEBI:30616"/>
        <dbReference type="ChEBI" id="CHEBI:83421"/>
        <dbReference type="ChEBI" id="CHEBI:456216"/>
        <dbReference type="EC" id="2.7.11.24"/>
    </reaction>
</comment>
<dbReference type="InterPro" id="IPR000719">
    <property type="entry name" value="Prot_kinase_dom"/>
</dbReference>
<dbReference type="InterPro" id="IPR017441">
    <property type="entry name" value="Protein_kinase_ATP_BS"/>
</dbReference>
<dbReference type="STRING" id="1147741.A0A0R3RIT8"/>
<dbReference type="FunFam" id="3.30.200.20:FF:000915">
    <property type="entry name" value="Mitogen-activated protein kinase"/>
    <property type="match status" value="1"/>
</dbReference>
<dbReference type="InterPro" id="IPR008271">
    <property type="entry name" value="Ser/Thr_kinase_AS"/>
</dbReference>
<dbReference type="PROSITE" id="PS00108">
    <property type="entry name" value="PROTEIN_KINASE_ST"/>
    <property type="match status" value="1"/>
</dbReference>
<dbReference type="SMART" id="SM00220">
    <property type="entry name" value="S_TKc"/>
    <property type="match status" value="1"/>
</dbReference>
<dbReference type="PANTHER" id="PTHR24055">
    <property type="entry name" value="MITOGEN-ACTIVATED PROTEIN KINASE"/>
    <property type="match status" value="1"/>
</dbReference>
<dbReference type="Gene3D" id="3.30.200.20">
    <property type="entry name" value="Phosphorylase Kinase, domain 1"/>
    <property type="match status" value="1"/>
</dbReference>
<sequence>MFLKNELLSAVTSSSSTASSLSSICSGHIQVPLNGGKERTFKGTIRAGAAAVAATSSFNSANHQIISHTKNTSVIAGAVEEMALVSHHTGTGNIVAGPASMYAGPGAAGAAAALAKESSRHGTALNGKSVTAKLLQNSYHNGHLSQPSVAHSSQAILTAVQPFYRPPNMEQHDAQPDRPIGYGAFGVVWSVTDPRSGKRVALKKMPNVFQNLASCKRVFREIRMLSSFRHDNVLCMIDIIQPQNPHFFQELYVLTELMQSDLHKIIVSPQPLTTDHVKIFVYQILRGLKYLHSSNILHRDIKPGNLLVNSNCILKICDFGLARMWDPHEQSAMTHEVVTQYYRSPELLMGARTYTGAVDVWSVGCIFAELLGRRILFQAHGPVEQLNMIVDLLGTPNEEEMKTACEGARKHILSSPFRQPNPQKIIQLTQGNEDAADLLTKLVTFDPEKRVTVDAALSHRYLDEGRMRFHSCMCSCCYTTPSNVRIFSQILDPVHEHPFDPRWEKELSRMSMFDLRDRMYRFVTERAPPYGVALTINPNSASYKTFTSSSVAQPSEFPPSPNAWDQ</sequence>
<keyword evidence="1 9" id="KW-0723">Serine/threonine-protein kinase</keyword>
<evidence type="ECO:0000259" key="10">
    <source>
        <dbReference type="PROSITE" id="PS50011"/>
    </source>
</evidence>
<evidence type="ECO:0000313" key="11">
    <source>
        <dbReference type="Proteomes" id="UP000050640"/>
    </source>
</evidence>
<keyword evidence="2 9" id="KW-0808">Transferase</keyword>
<comment type="activity regulation">
    <text evidence="9">Activated by threonine and tyrosine phosphorylation.</text>
</comment>
<evidence type="ECO:0000256" key="6">
    <source>
        <dbReference type="ARBA" id="ARBA00047592"/>
    </source>
</evidence>
<reference evidence="12" key="1">
    <citation type="submission" date="2017-02" db="UniProtKB">
        <authorList>
            <consortium name="WormBaseParasite"/>
        </authorList>
    </citation>
    <scope>IDENTIFICATION</scope>
</reference>
<dbReference type="WBParaSite" id="EEL_0000139601-mRNA-1">
    <property type="protein sequence ID" value="EEL_0000139601-mRNA-1"/>
    <property type="gene ID" value="EEL_0000139601"/>
</dbReference>
<organism evidence="11 12">
    <name type="scientific">Elaeophora elaphi</name>
    <dbReference type="NCBI Taxonomy" id="1147741"/>
    <lineage>
        <taxon>Eukaryota</taxon>
        <taxon>Metazoa</taxon>
        <taxon>Ecdysozoa</taxon>
        <taxon>Nematoda</taxon>
        <taxon>Chromadorea</taxon>
        <taxon>Rhabditida</taxon>
        <taxon>Spirurina</taxon>
        <taxon>Spiruromorpha</taxon>
        <taxon>Filarioidea</taxon>
        <taxon>Onchocercidae</taxon>
        <taxon>Elaeophora</taxon>
    </lineage>
</organism>
<dbReference type="GO" id="GO:0106310">
    <property type="term" value="F:protein serine kinase activity"/>
    <property type="evidence" value="ECO:0007669"/>
    <property type="project" value="RHEA"/>
</dbReference>
<comment type="similarity">
    <text evidence="9">Belongs to the protein kinase superfamily. Ser/Thr protein kinase family. MAP kinase subfamily.</text>
</comment>
<proteinExistence type="inferred from homology"/>
<keyword evidence="9" id="KW-0460">Magnesium</keyword>
<dbReference type="GO" id="GO:0005737">
    <property type="term" value="C:cytoplasm"/>
    <property type="evidence" value="ECO:0007669"/>
    <property type="project" value="UniProtKB-ARBA"/>
</dbReference>
<evidence type="ECO:0000256" key="2">
    <source>
        <dbReference type="ARBA" id="ARBA00022679"/>
    </source>
</evidence>